<dbReference type="GO" id="GO:0016887">
    <property type="term" value="F:ATP hydrolysis activity"/>
    <property type="evidence" value="ECO:0007669"/>
    <property type="project" value="InterPro"/>
</dbReference>
<organism evidence="3 4">
    <name type="scientific">Acetobacter estunensis</name>
    <dbReference type="NCBI Taxonomy" id="104097"/>
    <lineage>
        <taxon>Bacteria</taxon>
        <taxon>Pseudomonadati</taxon>
        <taxon>Pseudomonadota</taxon>
        <taxon>Alphaproteobacteria</taxon>
        <taxon>Acetobacterales</taxon>
        <taxon>Acetobacteraceae</taxon>
        <taxon>Acetobacter</taxon>
    </lineage>
</organism>
<dbReference type="InterPro" id="IPR027417">
    <property type="entry name" value="P-loop_NTPase"/>
</dbReference>
<feature type="coiled-coil region" evidence="1">
    <location>
        <begin position="9"/>
        <end position="39"/>
    </location>
</feature>
<accession>A0A967BAU6</accession>
<keyword evidence="4" id="KW-1185">Reference proteome</keyword>
<sequence length="339" mass="38379">MENHNFGYLEDLEEMKWKQEADRRQKENEERKKQEAEALEISAMIAGKAIIAIPKDYRFPEVSRHSKTDRYASVRGLEKPLFLHHPHNVQGLIETVSEQCPNGLEAIKALSHADTIYAEWGNVVPARPVLLVGPPGSGKSTVAREYFRSGGFHTKTINVASMTDSLSLAGTHQTYGDSKPSIVSELLAKSKQANPVFIMDEIDKAPKNPHHGNVQDALLQFLESAEAGEFHDIHLNIPVNVSYVRWVLTANDINQVSVPLKSRCQIVHVNRPDADQIYPIAMNLIEKIAEERGLISGWYDLNEYELDKLRFFCANGDIRKMKRIVEIIMDSQAKLWTRQ</sequence>
<dbReference type="SMART" id="SM00382">
    <property type="entry name" value="AAA"/>
    <property type="match status" value="1"/>
</dbReference>
<protein>
    <submittedName>
        <fullName evidence="3">AAA family ATPase</fullName>
    </submittedName>
</protein>
<keyword evidence="1" id="KW-0175">Coiled coil</keyword>
<evidence type="ECO:0000256" key="1">
    <source>
        <dbReference type="SAM" id="Coils"/>
    </source>
</evidence>
<dbReference type="GO" id="GO:0003697">
    <property type="term" value="F:single-stranded DNA binding"/>
    <property type="evidence" value="ECO:0007669"/>
    <property type="project" value="TreeGrafter"/>
</dbReference>
<dbReference type="GO" id="GO:0004252">
    <property type="term" value="F:serine-type endopeptidase activity"/>
    <property type="evidence" value="ECO:0007669"/>
    <property type="project" value="InterPro"/>
</dbReference>
<dbReference type="PANTHER" id="PTHR43718:SF2">
    <property type="entry name" value="LON PROTEASE HOMOLOG, MITOCHONDRIAL"/>
    <property type="match status" value="1"/>
</dbReference>
<dbReference type="Proteomes" id="UP000597459">
    <property type="component" value="Unassembled WGS sequence"/>
</dbReference>
<dbReference type="Gene3D" id="3.40.50.300">
    <property type="entry name" value="P-loop containing nucleotide triphosphate hydrolases"/>
    <property type="match status" value="1"/>
</dbReference>
<dbReference type="GO" id="GO:0007005">
    <property type="term" value="P:mitochondrion organization"/>
    <property type="evidence" value="ECO:0007669"/>
    <property type="project" value="TreeGrafter"/>
</dbReference>
<dbReference type="SUPFAM" id="SSF52540">
    <property type="entry name" value="P-loop containing nucleoside triphosphate hydrolases"/>
    <property type="match status" value="1"/>
</dbReference>
<name>A0A967BAU6_9PROT</name>
<dbReference type="Pfam" id="PF00004">
    <property type="entry name" value="AAA"/>
    <property type="match status" value="1"/>
</dbReference>
<dbReference type="RefSeq" id="WP_166318877.1">
    <property type="nucleotide sequence ID" value="NZ_WOTH01000064.1"/>
</dbReference>
<reference evidence="3" key="1">
    <citation type="submission" date="2019-11" db="EMBL/GenBank/DDBJ databases">
        <title>Description of new Acetobacter species.</title>
        <authorList>
            <person name="Cleenwerck I."/>
            <person name="Sombolestani A.S."/>
        </authorList>
    </citation>
    <scope>NUCLEOTIDE SEQUENCE</scope>
    <source>
        <strain evidence="3">LMG 1626</strain>
    </source>
</reference>
<dbReference type="GO" id="GO:0051131">
    <property type="term" value="P:chaperone-mediated protein complex assembly"/>
    <property type="evidence" value="ECO:0007669"/>
    <property type="project" value="TreeGrafter"/>
</dbReference>
<dbReference type="AlphaFoldDB" id="A0A967BAU6"/>
<comment type="caution">
    <text evidence="3">The sequence shown here is derived from an EMBL/GenBank/DDBJ whole genome shotgun (WGS) entry which is preliminary data.</text>
</comment>
<evidence type="ECO:0000313" key="3">
    <source>
        <dbReference type="EMBL" id="NHO55316.1"/>
    </source>
</evidence>
<gene>
    <name evidence="3" type="ORF">GOB87_15465</name>
</gene>
<dbReference type="EMBL" id="WOTH01000064">
    <property type="protein sequence ID" value="NHO55316.1"/>
    <property type="molecule type" value="Genomic_DNA"/>
</dbReference>
<proteinExistence type="predicted"/>
<evidence type="ECO:0000259" key="2">
    <source>
        <dbReference type="SMART" id="SM00382"/>
    </source>
</evidence>
<dbReference type="GO" id="GO:0005524">
    <property type="term" value="F:ATP binding"/>
    <property type="evidence" value="ECO:0007669"/>
    <property type="project" value="InterPro"/>
</dbReference>
<dbReference type="PANTHER" id="PTHR43718">
    <property type="entry name" value="LON PROTEASE"/>
    <property type="match status" value="1"/>
</dbReference>
<feature type="domain" description="AAA+ ATPase" evidence="2">
    <location>
        <begin position="125"/>
        <end position="273"/>
    </location>
</feature>
<evidence type="ECO:0000313" key="4">
    <source>
        <dbReference type="Proteomes" id="UP000597459"/>
    </source>
</evidence>
<dbReference type="GO" id="GO:0006515">
    <property type="term" value="P:protein quality control for misfolded or incompletely synthesized proteins"/>
    <property type="evidence" value="ECO:0007669"/>
    <property type="project" value="TreeGrafter"/>
</dbReference>
<dbReference type="GO" id="GO:0004176">
    <property type="term" value="F:ATP-dependent peptidase activity"/>
    <property type="evidence" value="ECO:0007669"/>
    <property type="project" value="InterPro"/>
</dbReference>
<dbReference type="InterPro" id="IPR027065">
    <property type="entry name" value="Lon_Prtase"/>
</dbReference>
<dbReference type="InterPro" id="IPR003959">
    <property type="entry name" value="ATPase_AAA_core"/>
</dbReference>
<dbReference type="InterPro" id="IPR003593">
    <property type="entry name" value="AAA+_ATPase"/>
</dbReference>